<evidence type="ECO:0000313" key="2">
    <source>
        <dbReference type="EMBL" id="RID93774.1"/>
    </source>
</evidence>
<dbReference type="InterPro" id="IPR006311">
    <property type="entry name" value="TAT_signal"/>
</dbReference>
<dbReference type="Pfam" id="PF07394">
    <property type="entry name" value="DUF1501"/>
    <property type="match status" value="1"/>
</dbReference>
<dbReference type="PROSITE" id="PS51318">
    <property type="entry name" value="TAT"/>
    <property type="match status" value="1"/>
</dbReference>
<protein>
    <submittedName>
        <fullName evidence="2">DUF1501 domain-containing protein</fullName>
    </submittedName>
</protein>
<feature type="chain" id="PRO_5017299010" evidence="1">
    <location>
        <begin position="23"/>
        <end position="399"/>
    </location>
</feature>
<organism evidence="2 3">
    <name type="scientific">Gemmobacter lutimaris</name>
    <dbReference type="NCBI Taxonomy" id="2306023"/>
    <lineage>
        <taxon>Bacteria</taxon>
        <taxon>Pseudomonadati</taxon>
        <taxon>Pseudomonadota</taxon>
        <taxon>Alphaproteobacteria</taxon>
        <taxon>Rhodobacterales</taxon>
        <taxon>Paracoccaceae</taxon>
        <taxon>Gemmobacter</taxon>
    </lineage>
</organism>
<accession>A0A398BVN9</accession>
<keyword evidence="3" id="KW-1185">Reference proteome</keyword>
<dbReference type="AlphaFoldDB" id="A0A398BVN9"/>
<comment type="caution">
    <text evidence="2">The sequence shown here is derived from an EMBL/GenBank/DDBJ whole genome shotgun (WGS) entry which is preliminary data.</text>
</comment>
<reference evidence="2 3" key="1">
    <citation type="submission" date="2018-09" db="EMBL/GenBank/DDBJ databases">
        <title>Gemmobacter lutimaris sp. nov., a marine bacterium isolated from tidal flat.</title>
        <authorList>
            <person name="Lee D.W."/>
            <person name="Yoo Y."/>
            <person name="Kim J.-J."/>
            <person name="Kim B.S."/>
        </authorList>
    </citation>
    <scope>NUCLEOTIDE SEQUENCE [LARGE SCALE GENOMIC DNA]</scope>
    <source>
        <strain evidence="2 3">YJ-T1-11</strain>
    </source>
</reference>
<dbReference type="Proteomes" id="UP000266649">
    <property type="component" value="Unassembled WGS sequence"/>
</dbReference>
<dbReference type="PANTHER" id="PTHR43737:SF1">
    <property type="entry name" value="DUF1501 DOMAIN-CONTAINING PROTEIN"/>
    <property type="match status" value="1"/>
</dbReference>
<keyword evidence="1" id="KW-0732">Signal</keyword>
<dbReference type="RefSeq" id="WP_119133177.1">
    <property type="nucleotide sequence ID" value="NZ_QXXQ01000001.1"/>
</dbReference>
<feature type="signal peptide" evidence="1">
    <location>
        <begin position="1"/>
        <end position="22"/>
    </location>
</feature>
<gene>
    <name evidence="2" type="ORF">D2N39_02385</name>
</gene>
<dbReference type="EMBL" id="QXXQ01000001">
    <property type="protein sequence ID" value="RID93774.1"/>
    <property type="molecule type" value="Genomic_DNA"/>
</dbReference>
<sequence>MRDVTRRLFLRGGLAAACSAAAHPLLTTMTFAQGAAQLGENRLIVVILRGAMDGLDAVQPVGDPLFARLRPKLGSGAGVLPLDGLFGLHPAMAGLLPLWSAGELAFVHATSTPYRDKRSHFDGQDILEAGTGLDVPVPEVRDGWLNRMLQAVPGLSAETAYAVGREALPLLAGAAEVRRWTPEVTLTLSAQSRLLLEQVYHDDALFRDAGGAAMDLAAELGGGGMGADMQTPGRYADTEMLARFAADRLRGETRIAAFSLSGWDTHRRQGTALPQQLQGLERLILTLRAQMGSTWDRTMLLAMTEFGRTVAENGSDGTDHGTGGAMLMAGGALKGGRIYGRWPGLAEEALYERRDLMPTSDVRGWAAWAMRGLYGLDRRVLEQAVFPGLDMGDDPGFLR</sequence>
<evidence type="ECO:0000256" key="1">
    <source>
        <dbReference type="SAM" id="SignalP"/>
    </source>
</evidence>
<dbReference type="InterPro" id="IPR010869">
    <property type="entry name" value="DUF1501"/>
</dbReference>
<dbReference type="OrthoDB" id="9779968at2"/>
<name>A0A398BVN9_9RHOB</name>
<proteinExistence type="predicted"/>
<dbReference type="PANTHER" id="PTHR43737">
    <property type="entry name" value="BLL7424 PROTEIN"/>
    <property type="match status" value="1"/>
</dbReference>
<evidence type="ECO:0000313" key="3">
    <source>
        <dbReference type="Proteomes" id="UP000266649"/>
    </source>
</evidence>